<dbReference type="GO" id="GO:0015768">
    <property type="term" value="P:maltose transport"/>
    <property type="evidence" value="ECO:0007669"/>
    <property type="project" value="TreeGrafter"/>
</dbReference>
<dbReference type="AlphaFoldDB" id="A0A3G8YRE3"/>
<evidence type="ECO:0000256" key="3">
    <source>
        <dbReference type="ARBA" id="ARBA00022729"/>
    </source>
</evidence>
<keyword evidence="2" id="KW-0813">Transport</keyword>
<dbReference type="RefSeq" id="WP_124873846.1">
    <property type="nucleotide sequence ID" value="NZ_CP034184.1"/>
</dbReference>
<dbReference type="GO" id="GO:1901982">
    <property type="term" value="F:maltose binding"/>
    <property type="evidence" value="ECO:0007669"/>
    <property type="project" value="TreeGrafter"/>
</dbReference>
<evidence type="ECO:0000256" key="4">
    <source>
        <dbReference type="SAM" id="SignalP"/>
    </source>
</evidence>
<dbReference type="KEGG" id="dph:EHF33_15650"/>
<dbReference type="Pfam" id="PF01547">
    <property type="entry name" value="SBP_bac_1"/>
    <property type="match status" value="1"/>
</dbReference>
<feature type="signal peptide" evidence="4">
    <location>
        <begin position="1"/>
        <end position="19"/>
    </location>
</feature>
<dbReference type="EMBL" id="CP034184">
    <property type="protein sequence ID" value="AZI44321.1"/>
    <property type="molecule type" value="Genomic_DNA"/>
</dbReference>
<dbReference type="Proteomes" id="UP000276417">
    <property type="component" value="Chromosome 2"/>
</dbReference>
<dbReference type="InterPro" id="IPR006059">
    <property type="entry name" value="SBP"/>
</dbReference>
<gene>
    <name evidence="5" type="ORF">EHF33_15650</name>
</gene>
<dbReference type="GO" id="GO:0042956">
    <property type="term" value="P:maltodextrin transmembrane transport"/>
    <property type="evidence" value="ECO:0007669"/>
    <property type="project" value="TreeGrafter"/>
</dbReference>
<evidence type="ECO:0000313" key="6">
    <source>
        <dbReference type="Proteomes" id="UP000276417"/>
    </source>
</evidence>
<dbReference type="OrthoDB" id="9798191at2"/>
<sequence>MKHLACAALTLALLSSAQAVTLTHWEHQYAPRAAVLKDMIAAYQKSSGDSVTFEAIPYDSYFDKLTTALSSNNGPDIFKVPSTMSYQFIKAGLAAPAPTNLYTAAQAKKDYLTWAVNPAVQNNQLYGLPTDVQTVVMYINNDLVKACGGNAAQPPRTWAAFTKLAQACTKRDASGKMTQAGVDTRYKWALFTTFLYQGTGGKVVSPAAKKALWDSAGGMKSWNLMQTLFSGSQAVDLPTFMTGQFKFELGKAAFYFNHPTTRSRLSDMSPDLKYTIALPPSPDGKPSTIASSWVYMVNARSKNVDAAWKWIMYISSEASQRQWVKDGGDLPGLKKLVNDPALFPDANAKVVQQSLKYVYTPQEVGGDPVDAIRQEIWDKLVLTSDAKIDLAALVKQQSGAETQLIQSILK</sequence>
<keyword evidence="3 4" id="KW-0732">Signal</keyword>
<proteinExistence type="inferred from homology"/>
<dbReference type="SUPFAM" id="SSF53850">
    <property type="entry name" value="Periplasmic binding protein-like II"/>
    <property type="match status" value="1"/>
</dbReference>
<protein>
    <submittedName>
        <fullName evidence="5">Extracellular solute-binding protein</fullName>
    </submittedName>
</protein>
<accession>A0A3G8YRE3</accession>
<organism evidence="5 6">
    <name type="scientific">Deinococcus psychrotolerans</name>
    <dbReference type="NCBI Taxonomy" id="2489213"/>
    <lineage>
        <taxon>Bacteria</taxon>
        <taxon>Thermotogati</taxon>
        <taxon>Deinococcota</taxon>
        <taxon>Deinococci</taxon>
        <taxon>Deinococcales</taxon>
        <taxon>Deinococcaceae</taxon>
        <taxon>Deinococcus</taxon>
    </lineage>
</organism>
<dbReference type="PANTHER" id="PTHR30061">
    <property type="entry name" value="MALTOSE-BINDING PERIPLASMIC PROTEIN"/>
    <property type="match status" value="1"/>
</dbReference>
<reference evidence="5 6" key="1">
    <citation type="submission" date="2018-11" db="EMBL/GenBank/DDBJ databases">
        <title>Deinococcus shelandsis sp. nov., isolated from South Shetland Islands soil of Antarctica.</title>
        <authorList>
            <person name="Tian J."/>
        </authorList>
    </citation>
    <scope>NUCLEOTIDE SEQUENCE [LARGE SCALE GENOMIC DNA]</scope>
    <source>
        <strain evidence="5 6">S14-83T</strain>
    </source>
</reference>
<evidence type="ECO:0000313" key="5">
    <source>
        <dbReference type="EMBL" id="AZI44321.1"/>
    </source>
</evidence>
<dbReference type="GO" id="GO:0055052">
    <property type="term" value="C:ATP-binding cassette (ABC) transporter complex, substrate-binding subunit-containing"/>
    <property type="evidence" value="ECO:0007669"/>
    <property type="project" value="TreeGrafter"/>
</dbReference>
<feature type="chain" id="PRO_5018086060" evidence="4">
    <location>
        <begin position="20"/>
        <end position="410"/>
    </location>
</feature>
<comment type="similarity">
    <text evidence="1">Belongs to the bacterial solute-binding protein 1 family.</text>
</comment>
<evidence type="ECO:0000256" key="2">
    <source>
        <dbReference type="ARBA" id="ARBA00022448"/>
    </source>
</evidence>
<evidence type="ECO:0000256" key="1">
    <source>
        <dbReference type="ARBA" id="ARBA00008520"/>
    </source>
</evidence>
<name>A0A3G8YRE3_9DEIO</name>
<keyword evidence="6" id="KW-1185">Reference proteome</keyword>
<dbReference type="Gene3D" id="3.40.190.10">
    <property type="entry name" value="Periplasmic binding protein-like II"/>
    <property type="match status" value="1"/>
</dbReference>
<dbReference type="PANTHER" id="PTHR30061:SF50">
    <property type="entry name" value="MALTOSE_MALTODEXTRIN-BINDING PERIPLASMIC PROTEIN"/>
    <property type="match status" value="1"/>
</dbReference>